<dbReference type="EMBL" id="PQIB02000016">
    <property type="protein sequence ID" value="RLM61333.1"/>
    <property type="molecule type" value="Genomic_DNA"/>
</dbReference>
<dbReference type="Proteomes" id="UP000275267">
    <property type="component" value="Unassembled WGS sequence"/>
</dbReference>
<gene>
    <name evidence="2" type="ORF">C2845_PM14G21620</name>
</gene>
<evidence type="ECO:0000256" key="1">
    <source>
        <dbReference type="SAM" id="MobiDB-lite"/>
    </source>
</evidence>
<proteinExistence type="predicted"/>
<keyword evidence="3" id="KW-1185">Reference proteome</keyword>
<feature type="region of interest" description="Disordered" evidence="1">
    <location>
        <begin position="1"/>
        <end position="34"/>
    </location>
</feature>
<dbReference type="PANTHER" id="PTHR32141:SF150">
    <property type="entry name" value="FBD DOMAIN-CONTAINING PROTEIN"/>
    <property type="match status" value="1"/>
</dbReference>
<protein>
    <submittedName>
        <fullName evidence="2">Uncharacterized protein</fullName>
    </submittedName>
</protein>
<dbReference type="AlphaFoldDB" id="A0A3L6PNA1"/>
<dbReference type="SUPFAM" id="SSF81383">
    <property type="entry name" value="F-box domain"/>
    <property type="match status" value="1"/>
</dbReference>
<reference evidence="3" key="1">
    <citation type="journal article" date="2019" name="Nat. Commun.">
        <title>The genome of broomcorn millet.</title>
        <authorList>
            <person name="Zou C."/>
            <person name="Miki D."/>
            <person name="Li D."/>
            <person name="Tang Q."/>
            <person name="Xiao L."/>
            <person name="Rajput S."/>
            <person name="Deng P."/>
            <person name="Jia W."/>
            <person name="Huang R."/>
            <person name="Zhang M."/>
            <person name="Sun Y."/>
            <person name="Hu J."/>
            <person name="Fu X."/>
            <person name="Schnable P.S."/>
            <person name="Li F."/>
            <person name="Zhang H."/>
            <person name="Feng B."/>
            <person name="Zhu X."/>
            <person name="Liu R."/>
            <person name="Schnable J.C."/>
            <person name="Zhu J.-K."/>
            <person name="Zhang H."/>
        </authorList>
    </citation>
    <scope>NUCLEOTIDE SEQUENCE [LARGE SCALE GENOMIC DNA]</scope>
</reference>
<evidence type="ECO:0000313" key="2">
    <source>
        <dbReference type="EMBL" id="RLM61333.1"/>
    </source>
</evidence>
<feature type="compositionally biased region" description="Low complexity" evidence="1">
    <location>
        <begin position="95"/>
        <end position="122"/>
    </location>
</feature>
<dbReference type="OrthoDB" id="695490at2759"/>
<feature type="region of interest" description="Disordered" evidence="1">
    <location>
        <begin position="86"/>
        <end position="153"/>
    </location>
</feature>
<name>A0A3L6PNA1_PANMI</name>
<sequence>MKPSSGPLATGDEATTPKRRWPVDEDEDEDAGPDLISRLQDDVLNNVVTLLPTADGARTQAFSQRWRLLWCSAPLNLEARVAAFPDEGARPPPLLSTAAPPAASRSTGTPAPTASPPSTAGSGRLPSTASRSLPVDEERTATPRFFCPNYPRQ</sequence>
<dbReference type="STRING" id="4540.A0A3L6PNA1"/>
<comment type="caution">
    <text evidence="2">The sequence shown here is derived from an EMBL/GenBank/DDBJ whole genome shotgun (WGS) entry which is preliminary data.</text>
</comment>
<dbReference type="InterPro" id="IPR036047">
    <property type="entry name" value="F-box-like_dom_sf"/>
</dbReference>
<evidence type="ECO:0000313" key="3">
    <source>
        <dbReference type="Proteomes" id="UP000275267"/>
    </source>
</evidence>
<dbReference type="PANTHER" id="PTHR32141">
    <property type="match status" value="1"/>
</dbReference>
<organism evidence="2 3">
    <name type="scientific">Panicum miliaceum</name>
    <name type="common">Proso millet</name>
    <name type="synonym">Broomcorn millet</name>
    <dbReference type="NCBI Taxonomy" id="4540"/>
    <lineage>
        <taxon>Eukaryota</taxon>
        <taxon>Viridiplantae</taxon>
        <taxon>Streptophyta</taxon>
        <taxon>Embryophyta</taxon>
        <taxon>Tracheophyta</taxon>
        <taxon>Spermatophyta</taxon>
        <taxon>Magnoliopsida</taxon>
        <taxon>Liliopsida</taxon>
        <taxon>Poales</taxon>
        <taxon>Poaceae</taxon>
        <taxon>PACMAD clade</taxon>
        <taxon>Panicoideae</taxon>
        <taxon>Panicodae</taxon>
        <taxon>Paniceae</taxon>
        <taxon>Panicinae</taxon>
        <taxon>Panicum</taxon>
        <taxon>Panicum sect. Panicum</taxon>
    </lineage>
</organism>
<dbReference type="InterPro" id="IPR055302">
    <property type="entry name" value="F-box_dom-containing"/>
</dbReference>
<accession>A0A3L6PNA1</accession>